<reference evidence="9 10" key="2">
    <citation type="journal article" date="2012" name="BMC Genomics">
        <title>The genome of Pelobacter carbinolicus reveals surprising metabolic capabilities and physiological features.</title>
        <authorList>
            <person name="Aklujkar M."/>
            <person name="Haveman S.A."/>
            <person name="Didonato R.Jr."/>
            <person name="Chertkov O."/>
            <person name="Han C.S."/>
            <person name="Land M.L."/>
            <person name="Brown P."/>
            <person name="Lovley D.R."/>
        </authorList>
    </citation>
    <scope>NUCLEOTIDE SEQUENCE [LARGE SCALE GENOMIC DNA]</scope>
    <source>
        <strain evidence="10">DSM 2380 / NBRC 103641 / GraBd1</strain>
    </source>
</reference>
<dbReference type="PANTHER" id="PTHR11839:SF18">
    <property type="entry name" value="NUDIX HYDROLASE DOMAIN-CONTAINING PROTEIN"/>
    <property type="match status" value="1"/>
</dbReference>
<dbReference type="Proteomes" id="UP000002534">
    <property type="component" value="Chromosome"/>
</dbReference>
<evidence type="ECO:0000256" key="1">
    <source>
        <dbReference type="ARBA" id="ARBA00000847"/>
    </source>
</evidence>
<dbReference type="PROSITE" id="PS00893">
    <property type="entry name" value="NUDIX_BOX"/>
    <property type="match status" value="1"/>
</dbReference>
<keyword evidence="5" id="KW-0378">Hydrolase</keyword>
<dbReference type="Gene3D" id="3.90.79.10">
    <property type="entry name" value="Nucleoside Triphosphate Pyrophosphohydrolase"/>
    <property type="match status" value="1"/>
</dbReference>
<dbReference type="STRING" id="338963.Pcar_0414"/>
<evidence type="ECO:0000256" key="3">
    <source>
        <dbReference type="ARBA" id="ARBA00007275"/>
    </source>
</evidence>
<protein>
    <recommendedName>
        <fullName evidence="4">GDP-mannose pyrophosphatase</fullName>
    </recommendedName>
    <alternativeName>
        <fullName evidence="6">GDP-mannose hydrolase</fullName>
    </alternativeName>
    <alternativeName>
        <fullName evidence="7">GDPMK</fullName>
    </alternativeName>
</protein>
<evidence type="ECO:0000256" key="5">
    <source>
        <dbReference type="ARBA" id="ARBA00022801"/>
    </source>
</evidence>
<evidence type="ECO:0000256" key="6">
    <source>
        <dbReference type="ARBA" id="ARBA00032162"/>
    </source>
</evidence>
<organism evidence="9 10">
    <name type="scientific">Syntrophotalea carbinolica (strain DSM 2380 / NBRC 103641 / GraBd1)</name>
    <name type="common">Pelobacter carbinolicus</name>
    <dbReference type="NCBI Taxonomy" id="338963"/>
    <lineage>
        <taxon>Bacteria</taxon>
        <taxon>Pseudomonadati</taxon>
        <taxon>Thermodesulfobacteriota</taxon>
        <taxon>Desulfuromonadia</taxon>
        <taxon>Desulfuromonadales</taxon>
        <taxon>Syntrophotaleaceae</taxon>
        <taxon>Syntrophotalea</taxon>
    </lineage>
</organism>
<keyword evidence="10" id="KW-1185">Reference proteome</keyword>
<name>Q3A7H0_SYNC1</name>
<evidence type="ECO:0000256" key="7">
    <source>
        <dbReference type="ARBA" id="ARBA00032272"/>
    </source>
</evidence>
<dbReference type="SUPFAM" id="SSF55811">
    <property type="entry name" value="Nudix"/>
    <property type="match status" value="1"/>
</dbReference>
<feature type="domain" description="Nudix hydrolase" evidence="8">
    <location>
        <begin position="34"/>
        <end position="163"/>
    </location>
</feature>
<dbReference type="InterPro" id="IPR020084">
    <property type="entry name" value="NUDIX_hydrolase_CS"/>
</dbReference>
<dbReference type="PROSITE" id="PS51462">
    <property type="entry name" value="NUDIX"/>
    <property type="match status" value="1"/>
</dbReference>
<dbReference type="RefSeq" id="WP_011340096.1">
    <property type="nucleotide sequence ID" value="NC_007498.2"/>
</dbReference>
<accession>Q3A7H0</accession>
<evidence type="ECO:0000313" key="10">
    <source>
        <dbReference type="Proteomes" id="UP000002534"/>
    </source>
</evidence>
<comment type="catalytic activity">
    <reaction evidence="1">
        <text>GDP-alpha-D-mannose + H2O = alpha-D-mannose 1-phosphate + GMP + 2 H(+)</text>
        <dbReference type="Rhea" id="RHEA:27978"/>
        <dbReference type="ChEBI" id="CHEBI:15377"/>
        <dbReference type="ChEBI" id="CHEBI:15378"/>
        <dbReference type="ChEBI" id="CHEBI:57527"/>
        <dbReference type="ChEBI" id="CHEBI:58115"/>
        <dbReference type="ChEBI" id="CHEBI:58409"/>
    </reaction>
</comment>
<evidence type="ECO:0000259" key="8">
    <source>
        <dbReference type="PROSITE" id="PS51462"/>
    </source>
</evidence>
<comment type="cofactor">
    <cofactor evidence="2">
        <name>Mg(2+)</name>
        <dbReference type="ChEBI" id="CHEBI:18420"/>
    </cofactor>
</comment>
<dbReference type="CDD" id="cd03424">
    <property type="entry name" value="NUDIX_ADPRase_Nudt5_UGPPase_Nudt14"/>
    <property type="match status" value="1"/>
</dbReference>
<dbReference type="PANTHER" id="PTHR11839">
    <property type="entry name" value="UDP/ADP-SUGAR PYROPHOSPHATASE"/>
    <property type="match status" value="1"/>
</dbReference>
<comment type="similarity">
    <text evidence="3">Belongs to the Nudix hydrolase family. NudK subfamily.</text>
</comment>
<dbReference type="GO" id="GO:0019693">
    <property type="term" value="P:ribose phosphate metabolic process"/>
    <property type="evidence" value="ECO:0007669"/>
    <property type="project" value="TreeGrafter"/>
</dbReference>
<proteinExistence type="inferred from homology"/>
<dbReference type="GO" id="GO:0005829">
    <property type="term" value="C:cytosol"/>
    <property type="evidence" value="ECO:0007669"/>
    <property type="project" value="TreeGrafter"/>
</dbReference>
<dbReference type="EMBL" id="CP000142">
    <property type="protein sequence ID" value="ABA87674.1"/>
    <property type="molecule type" value="Genomic_DNA"/>
</dbReference>
<sequence>MSARCKDIFQGRIISVALEEHALPDGREATYEMVRHPGGAAALPVLDDGRVILIRQFRPAAGGMIWEIPAGRLEPDEDPAECIRRELQEEIGYCPGTLKPLADMFSAVGFCDERVFLFLATELTVVPRALESDEFIEPVTMPLAEALELLDRGEIVDAKTQLALLLADRRR</sequence>
<dbReference type="KEGG" id="pca:Pcar_0414"/>
<evidence type="ECO:0000256" key="2">
    <source>
        <dbReference type="ARBA" id="ARBA00001946"/>
    </source>
</evidence>
<dbReference type="InterPro" id="IPR000086">
    <property type="entry name" value="NUDIX_hydrolase_dom"/>
</dbReference>
<reference evidence="10" key="1">
    <citation type="submission" date="2005-10" db="EMBL/GenBank/DDBJ databases">
        <title>Complete sequence of Pelobacter carbinolicus DSM 2380.</title>
        <authorList>
            <person name="Copeland A."/>
            <person name="Lucas S."/>
            <person name="Lapidus A."/>
            <person name="Barry K."/>
            <person name="Detter J.C."/>
            <person name="Glavina T."/>
            <person name="Hammon N."/>
            <person name="Israni S."/>
            <person name="Pitluck S."/>
            <person name="Chertkov O."/>
            <person name="Schmutz J."/>
            <person name="Larimer F."/>
            <person name="Land M."/>
            <person name="Kyrpides N."/>
            <person name="Ivanova N."/>
            <person name="Richardson P."/>
        </authorList>
    </citation>
    <scope>NUCLEOTIDE SEQUENCE [LARGE SCALE GENOMIC DNA]</scope>
    <source>
        <strain evidence="10">DSM 2380 / NBRC 103641 / GraBd1</strain>
    </source>
</reference>
<dbReference type="HOGENOM" id="CLU_062658_5_1_7"/>
<dbReference type="Pfam" id="PF00293">
    <property type="entry name" value="NUDIX"/>
    <property type="match status" value="1"/>
</dbReference>
<gene>
    <name evidence="9" type="primary">nudF</name>
    <name evidence="9" type="ordered locus">Pcar_0414</name>
</gene>
<dbReference type="eggNOG" id="COG0494">
    <property type="taxonomic scope" value="Bacteria"/>
</dbReference>
<evidence type="ECO:0000256" key="4">
    <source>
        <dbReference type="ARBA" id="ARBA00016377"/>
    </source>
</evidence>
<dbReference type="GO" id="GO:0016787">
    <property type="term" value="F:hydrolase activity"/>
    <property type="evidence" value="ECO:0007669"/>
    <property type="project" value="UniProtKB-KW"/>
</dbReference>
<dbReference type="GO" id="GO:0006753">
    <property type="term" value="P:nucleoside phosphate metabolic process"/>
    <property type="evidence" value="ECO:0007669"/>
    <property type="project" value="TreeGrafter"/>
</dbReference>
<dbReference type="AlphaFoldDB" id="Q3A7H0"/>
<dbReference type="InterPro" id="IPR015797">
    <property type="entry name" value="NUDIX_hydrolase-like_dom_sf"/>
</dbReference>
<evidence type="ECO:0000313" key="9">
    <source>
        <dbReference type="EMBL" id="ABA87674.1"/>
    </source>
</evidence>